<keyword evidence="8" id="KW-1185">Reference proteome</keyword>
<evidence type="ECO:0000256" key="6">
    <source>
        <dbReference type="RuleBase" id="RU367004"/>
    </source>
</evidence>
<protein>
    <recommendedName>
        <fullName evidence="6">Fucosyltransferase</fullName>
        <ecNumber evidence="6">2.4.1.-</ecNumber>
    </recommendedName>
</protein>
<dbReference type="EC" id="2.4.1.-" evidence="6"/>
<evidence type="ECO:0000256" key="4">
    <source>
        <dbReference type="ARBA" id="ARBA00023180"/>
    </source>
</evidence>
<gene>
    <name evidence="7" type="ORF">MARPO_0040s0005</name>
</gene>
<evidence type="ECO:0000256" key="1">
    <source>
        <dbReference type="ARBA" id="ARBA00010481"/>
    </source>
</evidence>
<dbReference type="PANTHER" id="PTHR31889:SF86">
    <property type="entry name" value="FUCOSYLTRANSFERASE"/>
    <property type="match status" value="1"/>
</dbReference>
<evidence type="ECO:0000313" key="7">
    <source>
        <dbReference type="EMBL" id="PTQ40316.1"/>
    </source>
</evidence>
<evidence type="ECO:0000256" key="2">
    <source>
        <dbReference type="ARBA" id="ARBA00022676"/>
    </source>
</evidence>
<accession>A0A2R6X2L8</accession>
<dbReference type="GO" id="GO:0071555">
    <property type="term" value="P:cell wall organization"/>
    <property type="evidence" value="ECO:0007669"/>
    <property type="project" value="UniProtKB-UniRule"/>
</dbReference>
<keyword evidence="6" id="KW-0812">Transmembrane</keyword>
<comment type="subcellular location">
    <subcellularLocation>
        <location evidence="6">Golgi apparatus</location>
        <location evidence="6">Golgi stack membrane</location>
        <topology evidence="6">Single-pass type II membrane protein</topology>
    </subcellularLocation>
</comment>
<dbReference type="EMBL" id="KZ772712">
    <property type="protein sequence ID" value="PTQ40316.1"/>
    <property type="molecule type" value="Genomic_DNA"/>
</dbReference>
<dbReference type="Proteomes" id="UP000244005">
    <property type="component" value="Unassembled WGS sequence"/>
</dbReference>
<evidence type="ECO:0000256" key="5">
    <source>
        <dbReference type="ARBA" id="ARBA00023316"/>
    </source>
</evidence>
<proteinExistence type="inferred from homology"/>
<keyword evidence="6" id="KW-1133">Transmembrane helix</keyword>
<keyword evidence="4" id="KW-0325">Glycoprotein</keyword>
<dbReference type="AlphaFoldDB" id="A0A2R6X2L8"/>
<evidence type="ECO:0000256" key="3">
    <source>
        <dbReference type="ARBA" id="ARBA00022679"/>
    </source>
</evidence>
<feature type="transmembrane region" description="Helical" evidence="6">
    <location>
        <begin position="9"/>
        <end position="27"/>
    </location>
</feature>
<dbReference type="GO" id="GO:0032580">
    <property type="term" value="C:Golgi cisterna membrane"/>
    <property type="evidence" value="ECO:0007669"/>
    <property type="project" value="UniProtKB-SubCell"/>
</dbReference>
<keyword evidence="6" id="KW-0472">Membrane</keyword>
<evidence type="ECO:0000313" key="8">
    <source>
        <dbReference type="Proteomes" id="UP000244005"/>
    </source>
</evidence>
<sequence length="570" mass="64232">MDKVQVRSLSAICVTIVALVMLAFYNWTVIQDQIFYTVVSLQETHQPGSGARYVEQPKTAQELIQRLRNTTRSIGLGTTYGMNMSATELEDWQAANPCLSRSELIPMYAERKVAKSLPPNPVWDELFAEYSRYHRVCTKSIRDPKGYFVKKDDSSPCKFLVADVAFGTGLGNKMFTLASGILYAIMTQRVLLVPTTNLVPEFTCEPFPGSSWRLDPETFPTPPEQFVTGDGSWILDAEFSDRVDRAMKREPKVNGTSLGPLAYAVGVTRHEWQPKGRFYCDTEQRAYSQSIWMYTSGCIYTIPKLFAIPSFRPVLEGLFPDRMAMTRVVRSLLLPDNTVWDRVRRIHHVYLSGADRQLGLQVRYRDGREMYNKMNDVVNKRITDCALENGLLPRLTSELNSKLLAATNTSAPNPVVKVFIASLFPGVHESLSKLYVLKPTVSGEDVGLVQITQDETQEFSLEADRQAFTEVILLSLSDHLMVTPMSTFGGLAQSFGALTPWFIDYRSESSTSCERSPTVEVCNQFSIKEYSCPHDSDVNGQRIDQVVDYIKDCPVIDHDLGIQLITDFES</sequence>
<dbReference type="PANTHER" id="PTHR31889">
    <property type="entry name" value="FUCOSYLTRANSFERASE 2-RELATED"/>
    <property type="match status" value="1"/>
</dbReference>
<keyword evidence="5 6" id="KW-0961">Cell wall biogenesis/degradation</keyword>
<dbReference type="GO" id="GO:0009969">
    <property type="term" value="P:xyloglucan biosynthetic process"/>
    <property type="evidence" value="ECO:0000318"/>
    <property type="project" value="GO_Central"/>
</dbReference>
<comment type="similarity">
    <text evidence="1 6">Belongs to the glycosyltransferase 37 family.</text>
</comment>
<dbReference type="OrthoDB" id="1879974at2759"/>
<keyword evidence="3 6" id="KW-0808">Transferase</keyword>
<dbReference type="GO" id="GO:0008107">
    <property type="term" value="F:galactoside 2-alpha-L-fucosyltransferase activity"/>
    <property type="evidence" value="ECO:0007669"/>
    <property type="project" value="InterPro"/>
</dbReference>
<organism evidence="7 8">
    <name type="scientific">Marchantia polymorpha</name>
    <name type="common">Common liverwort</name>
    <name type="synonym">Marchantia aquatica</name>
    <dbReference type="NCBI Taxonomy" id="3197"/>
    <lineage>
        <taxon>Eukaryota</taxon>
        <taxon>Viridiplantae</taxon>
        <taxon>Streptophyta</taxon>
        <taxon>Embryophyta</taxon>
        <taxon>Marchantiophyta</taxon>
        <taxon>Marchantiopsida</taxon>
        <taxon>Marchantiidae</taxon>
        <taxon>Marchantiales</taxon>
        <taxon>Marchantiaceae</taxon>
        <taxon>Marchantia</taxon>
    </lineage>
</organism>
<dbReference type="InterPro" id="IPR004938">
    <property type="entry name" value="XG_FTase"/>
</dbReference>
<dbReference type="Gramene" id="Mp2g22100.1">
    <property type="protein sequence ID" value="Mp2g22100.1.cds1"/>
    <property type="gene ID" value="Mp2g22100"/>
</dbReference>
<keyword evidence="6" id="KW-0333">Golgi apparatus</keyword>
<reference evidence="8" key="1">
    <citation type="journal article" date="2017" name="Cell">
        <title>Insights into land plant evolution garnered from the Marchantia polymorpha genome.</title>
        <authorList>
            <person name="Bowman J.L."/>
            <person name="Kohchi T."/>
            <person name="Yamato K.T."/>
            <person name="Jenkins J."/>
            <person name="Shu S."/>
            <person name="Ishizaki K."/>
            <person name="Yamaoka S."/>
            <person name="Nishihama R."/>
            <person name="Nakamura Y."/>
            <person name="Berger F."/>
            <person name="Adam C."/>
            <person name="Aki S.S."/>
            <person name="Althoff F."/>
            <person name="Araki T."/>
            <person name="Arteaga-Vazquez M.A."/>
            <person name="Balasubrmanian S."/>
            <person name="Barry K."/>
            <person name="Bauer D."/>
            <person name="Boehm C.R."/>
            <person name="Briginshaw L."/>
            <person name="Caballero-Perez J."/>
            <person name="Catarino B."/>
            <person name="Chen F."/>
            <person name="Chiyoda S."/>
            <person name="Chovatia M."/>
            <person name="Davies K.M."/>
            <person name="Delmans M."/>
            <person name="Demura T."/>
            <person name="Dierschke T."/>
            <person name="Dolan L."/>
            <person name="Dorantes-Acosta A.E."/>
            <person name="Eklund D.M."/>
            <person name="Florent S.N."/>
            <person name="Flores-Sandoval E."/>
            <person name="Fujiyama A."/>
            <person name="Fukuzawa H."/>
            <person name="Galik B."/>
            <person name="Grimanelli D."/>
            <person name="Grimwood J."/>
            <person name="Grossniklaus U."/>
            <person name="Hamada T."/>
            <person name="Haseloff J."/>
            <person name="Hetherington A.J."/>
            <person name="Higo A."/>
            <person name="Hirakawa Y."/>
            <person name="Hundley H.N."/>
            <person name="Ikeda Y."/>
            <person name="Inoue K."/>
            <person name="Inoue S.I."/>
            <person name="Ishida S."/>
            <person name="Jia Q."/>
            <person name="Kakita M."/>
            <person name="Kanazawa T."/>
            <person name="Kawai Y."/>
            <person name="Kawashima T."/>
            <person name="Kennedy M."/>
            <person name="Kinose K."/>
            <person name="Kinoshita T."/>
            <person name="Kohara Y."/>
            <person name="Koide E."/>
            <person name="Komatsu K."/>
            <person name="Kopischke S."/>
            <person name="Kubo M."/>
            <person name="Kyozuka J."/>
            <person name="Lagercrantz U."/>
            <person name="Lin S.S."/>
            <person name="Lindquist E."/>
            <person name="Lipzen A.M."/>
            <person name="Lu C.W."/>
            <person name="De Luna E."/>
            <person name="Martienssen R.A."/>
            <person name="Minamino N."/>
            <person name="Mizutani M."/>
            <person name="Mizutani M."/>
            <person name="Mochizuki N."/>
            <person name="Monte I."/>
            <person name="Mosher R."/>
            <person name="Nagasaki H."/>
            <person name="Nakagami H."/>
            <person name="Naramoto S."/>
            <person name="Nishitani K."/>
            <person name="Ohtani M."/>
            <person name="Okamoto T."/>
            <person name="Okumura M."/>
            <person name="Phillips J."/>
            <person name="Pollak B."/>
            <person name="Reinders A."/>
            <person name="Rovekamp M."/>
            <person name="Sano R."/>
            <person name="Sawa S."/>
            <person name="Schmid M.W."/>
            <person name="Shirakawa M."/>
            <person name="Solano R."/>
            <person name="Spunde A."/>
            <person name="Suetsugu N."/>
            <person name="Sugano S."/>
            <person name="Sugiyama A."/>
            <person name="Sun R."/>
            <person name="Suzuki Y."/>
            <person name="Takenaka M."/>
            <person name="Takezawa D."/>
            <person name="Tomogane H."/>
            <person name="Tsuzuki M."/>
            <person name="Ueda T."/>
            <person name="Umeda M."/>
            <person name="Ward J.M."/>
            <person name="Watanabe Y."/>
            <person name="Yazaki K."/>
            <person name="Yokoyama R."/>
            <person name="Yoshitake Y."/>
            <person name="Yotsui I."/>
            <person name="Zachgo S."/>
            <person name="Schmutz J."/>
        </authorList>
    </citation>
    <scope>NUCLEOTIDE SEQUENCE [LARGE SCALE GENOMIC DNA]</scope>
    <source>
        <strain evidence="8">Tak-1</strain>
    </source>
</reference>
<dbReference type="Pfam" id="PF03254">
    <property type="entry name" value="XG_FTase"/>
    <property type="match status" value="1"/>
</dbReference>
<comment type="function">
    <text evidence="6">May be involved in cell wall biosynthesis.</text>
</comment>
<keyword evidence="2 6" id="KW-0328">Glycosyltransferase</keyword>
<dbReference type="GO" id="GO:0042546">
    <property type="term" value="P:cell wall biogenesis"/>
    <property type="evidence" value="ECO:0007669"/>
    <property type="project" value="InterPro"/>
</dbReference>
<name>A0A2R6X2L8_MARPO</name>